<evidence type="ECO:0000256" key="2">
    <source>
        <dbReference type="SAM" id="MobiDB-lite"/>
    </source>
</evidence>
<keyword evidence="3" id="KW-0472">Membrane</keyword>
<sequence>MSEIRQRQAASAKDNGQKKPKSRSQDRSKPDEERGISVIDVIRLLATFIIVTLGISYYMTNGESVLFGYKPWFSRWPVVKQYMTGPVKLTPAELSHYDGNDESLPIYVAVNGHIFDVSANPGMYGPGGGYHFFAGKDATRAFVTGCFKEDLTADMTGVEEMFMPVEDMDEGLTSGEKKVRREREMRHARAQIEKTVARWEGFFRNSQKYFQVGHVVDSELEKDPEFGNRVLCDGAQKQRPKRSEMAEDS</sequence>
<accession>A0A9W9EVA3</accession>
<dbReference type="InterPro" id="IPR050577">
    <property type="entry name" value="MAPR/NEUFC/NENF-like"/>
</dbReference>
<feature type="compositionally biased region" description="Basic and acidic residues" evidence="2">
    <location>
        <begin position="23"/>
        <end position="32"/>
    </location>
</feature>
<feature type="region of interest" description="Disordered" evidence="2">
    <location>
        <begin position="227"/>
        <end position="249"/>
    </location>
</feature>
<dbReference type="AlphaFoldDB" id="A0A9W9EVA3"/>
<dbReference type="PANTHER" id="PTHR10281:SF76">
    <property type="entry name" value="CALCUTTA CUP-RELATED"/>
    <property type="match status" value="1"/>
</dbReference>
<dbReference type="EMBL" id="JAPQKH010000007">
    <property type="protein sequence ID" value="KAJ5088525.1"/>
    <property type="molecule type" value="Genomic_DNA"/>
</dbReference>
<dbReference type="InterPro" id="IPR001199">
    <property type="entry name" value="Cyt_B5-like_heme/steroid-bd"/>
</dbReference>
<dbReference type="PANTHER" id="PTHR10281">
    <property type="entry name" value="MEMBRANE-ASSOCIATED PROGESTERONE RECEPTOR COMPONENT-RELATED"/>
    <property type="match status" value="1"/>
</dbReference>
<dbReference type="InterPro" id="IPR036400">
    <property type="entry name" value="Cyt_B5-like_heme/steroid_sf"/>
</dbReference>
<dbReference type="SMART" id="SM01117">
    <property type="entry name" value="Cyt-b5"/>
    <property type="match status" value="1"/>
</dbReference>
<dbReference type="SUPFAM" id="SSF55856">
    <property type="entry name" value="Cytochrome b5-like heme/steroid binding domain"/>
    <property type="match status" value="1"/>
</dbReference>
<evidence type="ECO:0000313" key="5">
    <source>
        <dbReference type="EMBL" id="KAJ5088525.1"/>
    </source>
</evidence>
<dbReference type="Gene3D" id="3.10.120.10">
    <property type="entry name" value="Cytochrome b5-like heme/steroid binding domain"/>
    <property type="match status" value="1"/>
</dbReference>
<feature type="region of interest" description="Disordered" evidence="2">
    <location>
        <begin position="1"/>
        <end position="32"/>
    </location>
</feature>
<evidence type="ECO:0000313" key="6">
    <source>
        <dbReference type="Proteomes" id="UP001149165"/>
    </source>
</evidence>
<protein>
    <recommendedName>
        <fullName evidence="4">Cytochrome b5 heme-binding domain-containing protein</fullName>
    </recommendedName>
</protein>
<keyword evidence="3" id="KW-0812">Transmembrane</keyword>
<reference evidence="5" key="1">
    <citation type="submission" date="2022-11" db="EMBL/GenBank/DDBJ databases">
        <authorList>
            <person name="Petersen C."/>
        </authorList>
    </citation>
    <scope>NUCLEOTIDE SEQUENCE</scope>
    <source>
        <strain evidence="5">IBT 30069</strain>
    </source>
</reference>
<comment type="caution">
    <text evidence="5">The sequence shown here is derived from an EMBL/GenBank/DDBJ whole genome shotgun (WGS) entry which is preliminary data.</text>
</comment>
<feature type="transmembrane region" description="Helical" evidence="3">
    <location>
        <begin position="41"/>
        <end position="59"/>
    </location>
</feature>
<comment type="similarity">
    <text evidence="1">Belongs to the cytochrome b5 family. MAPR subfamily.</text>
</comment>
<feature type="domain" description="Cytochrome b5 heme-binding" evidence="4">
    <location>
        <begin position="89"/>
        <end position="178"/>
    </location>
</feature>
<dbReference type="GO" id="GO:0016020">
    <property type="term" value="C:membrane"/>
    <property type="evidence" value="ECO:0007669"/>
    <property type="project" value="TreeGrafter"/>
</dbReference>
<dbReference type="OrthoDB" id="10257697at2759"/>
<dbReference type="FunFam" id="3.10.120.10:FF:000018">
    <property type="entry name" value="Heme/steroid binding domain protein, putative"/>
    <property type="match status" value="1"/>
</dbReference>
<organism evidence="5 6">
    <name type="scientific">Penicillium angulare</name>
    <dbReference type="NCBI Taxonomy" id="116970"/>
    <lineage>
        <taxon>Eukaryota</taxon>
        <taxon>Fungi</taxon>
        <taxon>Dikarya</taxon>
        <taxon>Ascomycota</taxon>
        <taxon>Pezizomycotina</taxon>
        <taxon>Eurotiomycetes</taxon>
        <taxon>Eurotiomycetidae</taxon>
        <taxon>Eurotiales</taxon>
        <taxon>Aspergillaceae</taxon>
        <taxon>Penicillium</taxon>
    </lineage>
</organism>
<keyword evidence="3" id="KW-1133">Transmembrane helix</keyword>
<evidence type="ECO:0000256" key="1">
    <source>
        <dbReference type="ARBA" id="ARBA00038357"/>
    </source>
</evidence>
<proteinExistence type="inferred from homology"/>
<keyword evidence="6" id="KW-1185">Reference proteome</keyword>
<gene>
    <name evidence="5" type="ORF">N7456_012141</name>
</gene>
<name>A0A9W9EVA3_9EURO</name>
<evidence type="ECO:0000259" key="4">
    <source>
        <dbReference type="SMART" id="SM01117"/>
    </source>
</evidence>
<dbReference type="Pfam" id="PF00173">
    <property type="entry name" value="Cyt-b5"/>
    <property type="match status" value="1"/>
</dbReference>
<dbReference type="GO" id="GO:0012505">
    <property type="term" value="C:endomembrane system"/>
    <property type="evidence" value="ECO:0007669"/>
    <property type="project" value="TreeGrafter"/>
</dbReference>
<reference evidence="5" key="2">
    <citation type="journal article" date="2023" name="IMA Fungus">
        <title>Comparative genomic study of the Penicillium genus elucidates a diverse pangenome and 15 lateral gene transfer events.</title>
        <authorList>
            <person name="Petersen C."/>
            <person name="Sorensen T."/>
            <person name="Nielsen M.R."/>
            <person name="Sondergaard T.E."/>
            <person name="Sorensen J.L."/>
            <person name="Fitzpatrick D.A."/>
            <person name="Frisvad J.C."/>
            <person name="Nielsen K.L."/>
        </authorList>
    </citation>
    <scope>NUCLEOTIDE SEQUENCE</scope>
    <source>
        <strain evidence="5">IBT 30069</strain>
    </source>
</reference>
<evidence type="ECO:0000256" key="3">
    <source>
        <dbReference type="SAM" id="Phobius"/>
    </source>
</evidence>
<dbReference type="Proteomes" id="UP001149165">
    <property type="component" value="Unassembled WGS sequence"/>
</dbReference>